<feature type="region of interest" description="Disordered" evidence="9">
    <location>
        <begin position="315"/>
        <end position="335"/>
    </location>
</feature>
<accession>A0AAV0R5U5</accession>
<dbReference type="AlphaFoldDB" id="A0AAV0R5U5"/>
<evidence type="ECO:0000259" key="10">
    <source>
        <dbReference type="PROSITE" id="PS51747"/>
    </source>
</evidence>
<dbReference type="GO" id="GO:0052717">
    <property type="term" value="F:tRNA-specific adenosine-34 deaminase activity"/>
    <property type="evidence" value="ECO:0007669"/>
    <property type="project" value="UniProtKB-EC"/>
</dbReference>
<dbReference type="FunFam" id="3.40.140.10:FF:000005">
    <property type="entry name" value="tRNA-specific adenosine deaminase"/>
    <property type="match status" value="1"/>
</dbReference>
<evidence type="ECO:0000256" key="8">
    <source>
        <dbReference type="ARBA" id="ARBA00048045"/>
    </source>
</evidence>
<sequence length="1263" mass="140184">MHHTYITSTLLSIGTHHGSISISSNDCSSNLFCERFGGTPFALSSPPSYSHSSQCCSCCAACCSCCGSPSLSKSSFAIKPSYLLYGLRQSSLIQCPPSRRMSLGGRVRCYNRVQGYGFDLGDYEVPCSFEESSGRGENGGRRREVRPRQVNSQRRRCLDSASDAEAVIDLLSEEVCEDYLDRRRRIGEFSERLQKVRRGSYGGGECESQRKKNLRLRLLASKSTCEFESNTNEFKKEESRMKEVRNEKKDSREVYRGENSKVRTGSVSLSSYYSLSSEEEFENGKEVHEKEPSTGDMNELGESSLQGQVVGAFENHPEDSEKQKEVSEHRTRTSSIEWDLRKKSEKKLTDFEETEYVKHSSQLQSRTESTHEDNRMMKSMNSGTRIDDFSHEYKVSYDKEESALVVSQEKRAAARYNQRGNNKVEKQAAVKRNSQQVTGRQDIHETDSGTASRYHRLSPGGEGMVVRGGKDRSSSSQEPLKITETGNAGLETVSTFQKQSESLTKTQEERKALSSYWEVSDKRDQIGTSKMMGEIESTMSSQKSHQTSEGHQQYRGKTSTQHSESEVKGQIFHHTDQKPLERVQSRKGPKDATNLTVNLTNVSLVNASSNTETVVNSQRNSQQIIVNQGGDNTSTARPIQETGGRRPLLVRGPQGVRKTSSLHKRTSERASSPQTSEEEEAVERMGSEAVLVPPSHQLVARSSFRENPASGVQVQDVSEGEMSVPEIHQEPQYEDLEEGELNDHSLYLHNHGDVLGSARRQEESSMQYVEEFVERARHHEASCETEVSKGNNSRRLSADSGEKGPSDEIWDVTDPSVHEPPKAEAPEELKGTNEAGSSVVTERSEIKKTGKSMWAVIGDIVRLRWSSPRAETSKSTGGKTSSNDAAAASEAWFSGRDPDENSEGTLKKDTSSSDQVLLSHTSSQRRGLASDTGETKSMASPSIILKSGSTSRGFASPAGEKDLDISPDGKRSQVAPSSVGVGETPSISLPLSARSSPIVNQSLGSHKSDASASGSGDKDGEAKRRKLQRNKQVIRDRFDDWEEAYIRESEQRKIDEMFMREALVEAKKAADVWEVPVGAVLVQHGKIIARGYNLVEELRDSTAHAEMICIREGSNQLRSWRLAETTLYVTLEPCTMCAGAILQARIDTLVWGAPNKLLGADGSWIRIFPNGGGNGLETDKPAPPVHPFHPKMAIRRGVLAADCADVMQSFFQLRRKKKVTNIKGEQEQEQEQHSPQNLLVQVSNHPSKVLKKMHDIFHVMFCL</sequence>
<feature type="compositionally biased region" description="Basic and acidic residues" evidence="9">
    <location>
        <begin position="959"/>
        <end position="971"/>
    </location>
</feature>
<feature type="compositionally biased region" description="Polar residues" evidence="9">
    <location>
        <begin position="985"/>
        <end position="1003"/>
    </location>
</feature>
<keyword evidence="12" id="KW-1185">Reference proteome</keyword>
<evidence type="ECO:0000256" key="4">
    <source>
        <dbReference type="ARBA" id="ARBA00022694"/>
    </source>
</evidence>
<reference evidence="11" key="1">
    <citation type="submission" date="2022-08" db="EMBL/GenBank/DDBJ databases">
        <authorList>
            <person name="Gutierrez-Valencia J."/>
        </authorList>
    </citation>
    <scope>NUCLEOTIDE SEQUENCE</scope>
</reference>
<feature type="region of interest" description="Disordered" evidence="9">
    <location>
        <begin position="780"/>
        <end position="848"/>
    </location>
</feature>
<evidence type="ECO:0000256" key="1">
    <source>
        <dbReference type="ARBA" id="ARBA00001947"/>
    </source>
</evidence>
<feature type="region of interest" description="Disordered" evidence="9">
    <location>
        <begin position="645"/>
        <end position="681"/>
    </location>
</feature>
<feature type="region of interest" description="Disordered" evidence="9">
    <location>
        <begin position="416"/>
        <end position="489"/>
    </location>
</feature>
<dbReference type="PROSITE" id="PS51747">
    <property type="entry name" value="CYT_DCMP_DEAMINASES_2"/>
    <property type="match status" value="1"/>
</dbReference>
<feature type="compositionally biased region" description="Basic and acidic residues" evidence="9">
    <location>
        <begin position="563"/>
        <end position="590"/>
    </location>
</feature>
<comment type="catalytic activity">
    <reaction evidence="8">
        <text>adenosine(34) in tRNA + H2O + H(+) = inosine(34) in tRNA + NH4(+)</text>
        <dbReference type="Rhea" id="RHEA:43168"/>
        <dbReference type="Rhea" id="RHEA-COMP:10373"/>
        <dbReference type="Rhea" id="RHEA-COMP:10374"/>
        <dbReference type="ChEBI" id="CHEBI:15377"/>
        <dbReference type="ChEBI" id="CHEBI:15378"/>
        <dbReference type="ChEBI" id="CHEBI:28938"/>
        <dbReference type="ChEBI" id="CHEBI:74411"/>
        <dbReference type="ChEBI" id="CHEBI:82852"/>
        <dbReference type="EC" id="3.5.4.33"/>
    </reaction>
</comment>
<dbReference type="HAMAP" id="MF_00972">
    <property type="entry name" value="tRNA_aden_deaminase"/>
    <property type="match status" value="1"/>
</dbReference>
<feature type="region of interest" description="Disordered" evidence="9">
    <location>
        <begin position="866"/>
        <end position="1028"/>
    </location>
</feature>
<gene>
    <name evidence="11" type="ORF">LITE_LOCUS46544</name>
</gene>
<feature type="region of interest" description="Disordered" evidence="9">
    <location>
        <begin position="234"/>
        <end position="259"/>
    </location>
</feature>
<feature type="compositionally biased region" description="Low complexity" evidence="9">
    <location>
        <begin position="873"/>
        <end position="882"/>
    </location>
</feature>
<proteinExistence type="inferred from homology"/>
<evidence type="ECO:0000256" key="6">
    <source>
        <dbReference type="ARBA" id="ARBA00022801"/>
    </source>
</evidence>
<evidence type="ECO:0000313" key="11">
    <source>
        <dbReference type="EMBL" id="CAI0552680.1"/>
    </source>
</evidence>
<dbReference type="InterPro" id="IPR028883">
    <property type="entry name" value="tRNA_aden_deaminase"/>
</dbReference>
<name>A0AAV0R5U5_9ROSI</name>
<comment type="cofactor">
    <cofactor evidence="1">
        <name>Zn(2+)</name>
        <dbReference type="ChEBI" id="CHEBI:29105"/>
    </cofactor>
</comment>
<evidence type="ECO:0000256" key="2">
    <source>
        <dbReference type="ARBA" id="ARBA00011738"/>
    </source>
</evidence>
<evidence type="ECO:0000313" key="12">
    <source>
        <dbReference type="Proteomes" id="UP001154282"/>
    </source>
</evidence>
<feature type="compositionally biased region" description="Basic and acidic residues" evidence="9">
    <location>
        <begin position="315"/>
        <end position="331"/>
    </location>
</feature>
<feature type="compositionally biased region" description="Basic and acidic residues" evidence="9">
    <location>
        <begin position="816"/>
        <end position="831"/>
    </location>
</feature>
<comment type="subunit">
    <text evidence="2">Homodimer.</text>
</comment>
<feature type="domain" description="CMP/dCMP-type deaminase" evidence="10">
    <location>
        <begin position="1053"/>
        <end position="1175"/>
    </location>
</feature>
<feature type="compositionally biased region" description="Basic and acidic residues" evidence="9">
    <location>
        <begin position="796"/>
        <end position="806"/>
    </location>
</feature>
<dbReference type="EC" id="3.5.4.33" evidence="3"/>
<dbReference type="PANTHER" id="PTHR11079:SF179">
    <property type="entry name" value="TRNA(ADENINE(34)) DEAMINASE, CHLOROPLASTIC"/>
    <property type="match status" value="1"/>
</dbReference>
<dbReference type="CDD" id="cd01285">
    <property type="entry name" value="nucleoside_deaminase"/>
    <property type="match status" value="1"/>
</dbReference>
<evidence type="ECO:0000256" key="3">
    <source>
        <dbReference type="ARBA" id="ARBA00012740"/>
    </source>
</evidence>
<keyword evidence="7" id="KW-0862">Zinc</keyword>
<feature type="region of interest" description="Disordered" evidence="9">
    <location>
        <begin position="535"/>
        <end position="593"/>
    </location>
</feature>
<keyword evidence="5" id="KW-0479">Metal-binding</keyword>
<dbReference type="PANTHER" id="PTHR11079">
    <property type="entry name" value="CYTOSINE DEAMINASE FAMILY MEMBER"/>
    <property type="match status" value="1"/>
</dbReference>
<dbReference type="Gene3D" id="3.40.140.10">
    <property type="entry name" value="Cytidine Deaminase, domain 2"/>
    <property type="match status" value="1"/>
</dbReference>
<feature type="compositionally biased region" description="Polar residues" evidence="9">
    <location>
        <begin position="912"/>
        <end position="925"/>
    </location>
</feature>
<comment type="caution">
    <text evidence="11">The sequence shown here is derived from an EMBL/GenBank/DDBJ whole genome shotgun (WGS) entry which is preliminary data.</text>
</comment>
<dbReference type="GO" id="GO:0002100">
    <property type="term" value="P:tRNA wobble adenosine to inosine editing"/>
    <property type="evidence" value="ECO:0007669"/>
    <property type="project" value="InterPro"/>
</dbReference>
<dbReference type="Proteomes" id="UP001154282">
    <property type="component" value="Unassembled WGS sequence"/>
</dbReference>
<feature type="compositionally biased region" description="Polar residues" evidence="9">
    <location>
        <begin position="537"/>
        <end position="562"/>
    </location>
</feature>
<protein>
    <recommendedName>
        <fullName evidence="3">tRNA(adenine(34)) deaminase</fullName>
        <ecNumber evidence="3">3.5.4.33</ecNumber>
    </recommendedName>
</protein>
<feature type="compositionally biased region" description="Basic and acidic residues" evidence="9">
    <location>
        <begin position="282"/>
        <end position="293"/>
    </location>
</feature>
<dbReference type="Pfam" id="PF00383">
    <property type="entry name" value="dCMP_cyt_deam_1"/>
    <property type="match status" value="1"/>
</dbReference>
<evidence type="ECO:0000256" key="5">
    <source>
        <dbReference type="ARBA" id="ARBA00022723"/>
    </source>
</evidence>
<dbReference type="SUPFAM" id="SSF53927">
    <property type="entry name" value="Cytidine deaminase-like"/>
    <property type="match status" value="1"/>
</dbReference>
<dbReference type="InterPro" id="IPR002125">
    <property type="entry name" value="CMP_dCMP_dom"/>
</dbReference>
<dbReference type="GO" id="GO:0046872">
    <property type="term" value="F:metal ion binding"/>
    <property type="evidence" value="ECO:0007669"/>
    <property type="project" value="UniProtKB-KW"/>
</dbReference>
<feature type="region of interest" description="Disordered" evidence="9">
    <location>
        <begin position="278"/>
        <end position="299"/>
    </location>
</feature>
<evidence type="ECO:0000256" key="7">
    <source>
        <dbReference type="ARBA" id="ARBA00022833"/>
    </source>
</evidence>
<keyword evidence="6" id="KW-0378">Hydrolase</keyword>
<dbReference type="InterPro" id="IPR016193">
    <property type="entry name" value="Cytidine_deaminase-like"/>
</dbReference>
<keyword evidence="4" id="KW-0819">tRNA processing</keyword>
<dbReference type="EMBL" id="CAMGYJ010000010">
    <property type="protein sequence ID" value="CAI0552680.1"/>
    <property type="molecule type" value="Genomic_DNA"/>
</dbReference>
<feature type="region of interest" description="Disordered" evidence="9">
    <location>
        <begin position="353"/>
        <end position="374"/>
    </location>
</feature>
<dbReference type="GO" id="GO:0009507">
    <property type="term" value="C:chloroplast"/>
    <property type="evidence" value="ECO:0007669"/>
    <property type="project" value="TreeGrafter"/>
</dbReference>
<evidence type="ECO:0000256" key="9">
    <source>
        <dbReference type="SAM" id="MobiDB-lite"/>
    </source>
</evidence>
<organism evidence="11 12">
    <name type="scientific">Linum tenue</name>
    <dbReference type="NCBI Taxonomy" id="586396"/>
    <lineage>
        <taxon>Eukaryota</taxon>
        <taxon>Viridiplantae</taxon>
        <taxon>Streptophyta</taxon>
        <taxon>Embryophyta</taxon>
        <taxon>Tracheophyta</taxon>
        <taxon>Spermatophyta</taxon>
        <taxon>Magnoliopsida</taxon>
        <taxon>eudicotyledons</taxon>
        <taxon>Gunneridae</taxon>
        <taxon>Pentapetalae</taxon>
        <taxon>rosids</taxon>
        <taxon>fabids</taxon>
        <taxon>Malpighiales</taxon>
        <taxon>Linaceae</taxon>
        <taxon>Linum</taxon>
    </lineage>
</organism>